<gene>
    <name evidence="1" type="ORF">L873DRAFT_1256719</name>
</gene>
<dbReference type="AlphaFoldDB" id="A0A3N4JHN5"/>
<evidence type="ECO:0000313" key="1">
    <source>
        <dbReference type="EMBL" id="RPA96201.1"/>
    </source>
</evidence>
<name>A0A3N4JHN5_9PEZI</name>
<accession>A0A3N4JHN5</accession>
<evidence type="ECO:0000313" key="2">
    <source>
        <dbReference type="Proteomes" id="UP000276215"/>
    </source>
</evidence>
<keyword evidence="2" id="KW-1185">Reference proteome</keyword>
<proteinExistence type="predicted"/>
<dbReference type="EMBL" id="ML120417">
    <property type="protein sequence ID" value="RPA96201.1"/>
    <property type="molecule type" value="Genomic_DNA"/>
</dbReference>
<organism evidence="1 2">
    <name type="scientific">Choiromyces venosus 120613-1</name>
    <dbReference type="NCBI Taxonomy" id="1336337"/>
    <lineage>
        <taxon>Eukaryota</taxon>
        <taxon>Fungi</taxon>
        <taxon>Dikarya</taxon>
        <taxon>Ascomycota</taxon>
        <taxon>Pezizomycotina</taxon>
        <taxon>Pezizomycetes</taxon>
        <taxon>Pezizales</taxon>
        <taxon>Tuberaceae</taxon>
        <taxon>Choiromyces</taxon>
    </lineage>
</organism>
<sequence length="174" mass="19672">MISYHITSHHITHTTLLHPGTIRFEYHAIASLSKTLPRDKAPPPIPVPVPINNNVMKKRISMTDTNLSNRALSSDSWLIWRDSHPHRMPRSCSCNWTDMHIVAQVWSGSNIEGERGCHKYGPDSQFSMVDYLADLWGRQVDFRVILGKRGEGIIKQVQSYAYCRISPTAVGHAG</sequence>
<reference evidence="1 2" key="1">
    <citation type="journal article" date="2018" name="Nat. Ecol. Evol.">
        <title>Pezizomycetes genomes reveal the molecular basis of ectomycorrhizal truffle lifestyle.</title>
        <authorList>
            <person name="Murat C."/>
            <person name="Payen T."/>
            <person name="Noel B."/>
            <person name="Kuo A."/>
            <person name="Morin E."/>
            <person name="Chen J."/>
            <person name="Kohler A."/>
            <person name="Krizsan K."/>
            <person name="Balestrini R."/>
            <person name="Da Silva C."/>
            <person name="Montanini B."/>
            <person name="Hainaut M."/>
            <person name="Levati E."/>
            <person name="Barry K.W."/>
            <person name="Belfiori B."/>
            <person name="Cichocki N."/>
            <person name="Clum A."/>
            <person name="Dockter R.B."/>
            <person name="Fauchery L."/>
            <person name="Guy J."/>
            <person name="Iotti M."/>
            <person name="Le Tacon F."/>
            <person name="Lindquist E.A."/>
            <person name="Lipzen A."/>
            <person name="Malagnac F."/>
            <person name="Mello A."/>
            <person name="Molinier V."/>
            <person name="Miyauchi S."/>
            <person name="Poulain J."/>
            <person name="Riccioni C."/>
            <person name="Rubini A."/>
            <person name="Sitrit Y."/>
            <person name="Splivallo R."/>
            <person name="Traeger S."/>
            <person name="Wang M."/>
            <person name="Zifcakova L."/>
            <person name="Wipf D."/>
            <person name="Zambonelli A."/>
            <person name="Paolocci F."/>
            <person name="Nowrousian M."/>
            <person name="Ottonello S."/>
            <person name="Baldrian P."/>
            <person name="Spatafora J.W."/>
            <person name="Henrissat B."/>
            <person name="Nagy L.G."/>
            <person name="Aury J.M."/>
            <person name="Wincker P."/>
            <person name="Grigoriev I.V."/>
            <person name="Bonfante P."/>
            <person name="Martin F.M."/>
        </authorList>
    </citation>
    <scope>NUCLEOTIDE SEQUENCE [LARGE SCALE GENOMIC DNA]</scope>
    <source>
        <strain evidence="1 2">120613-1</strain>
    </source>
</reference>
<protein>
    <submittedName>
        <fullName evidence="1">Uncharacterized protein</fullName>
    </submittedName>
</protein>
<dbReference type="Proteomes" id="UP000276215">
    <property type="component" value="Unassembled WGS sequence"/>
</dbReference>